<comment type="caution">
    <text evidence="5">The sequence shown here is derived from an EMBL/GenBank/DDBJ whole genome shotgun (WGS) entry which is preliminary data.</text>
</comment>
<dbReference type="GO" id="GO:0043041">
    <property type="term" value="P:amino acid activation for nonribosomal peptide biosynthetic process"/>
    <property type="evidence" value="ECO:0007669"/>
    <property type="project" value="TreeGrafter"/>
</dbReference>
<accession>A0A816ENS0</accession>
<evidence type="ECO:0000313" key="4">
    <source>
        <dbReference type="EMBL" id="CAF1525780.1"/>
    </source>
</evidence>
<gene>
    <name evidence="4" type="ORF">BJG266_LOCUS44560</name>
    <name evidence="5" type="ORF">QVE165_LOCUS61531</name>
</gene>
<sequence>MFVSTLPYRVELDPNWSFDEAVKNVREKCLSILEHSHYPLQHILADNRLTQSNVSFLETMFDFISIAKDMGHLCLNDANLERITIEQTAEMSKFDFSLTFVYNPLSDNQGLSCRFVCSHDLFEKSTVSQIAQRFQYMFEKLFQTQSSNILVMNVSSSINRVSLILPEEAEEMELVGFHRLNDIVNEAPASFAQARIWLDERIRFDPDKPQIAIYNMPFVYRLQPGHTFSIKQFRHALHLIINKHPSLHTSLHFDIEKNLLMQRVITHEHKDNNRFSIIETTYETDEQLNEILHDEKRNPQLFDLAQGFVFRCHIICYKQITSNHLLSDKDLIIFNFHHALFDFPSMKVFYHDLNQAYTTGQLLFDDNTLLRYLDYAVIEQQMSMTGASMFWLDALHDCKLDHPLSLPFDRYRLSSEHRSGRGTSISFDFGQHLSHHFHTHASSNNISLEHLALATYYVFLFKLTNGEKDLCIGINTHGRYRDELRSIIGMFVNAIPLRYQLDPHLTFHEVSKQVRDTMINCIKYSYFPLQRILNQHPNISNPVFLDTSFEFISSMRRDDENEIVIGGNRFSLIPYSIKISENETKSKFDFILSIQHDLNLNQLSCTINASLDLFNGETVCTIAQRLQTMLHQQFTSFDCTTNKPIYEIQLALPNERYLMQSMNNTQILFPSAVTCIHHEFVYQVMKHPQKLAVELDEQSLTYCELLYYVQVLSSTLVNEYHVIQEEIVCQCVERSLSMVIGIMGIEMAGCVYCPLSPRDPQHRLHALIQQTQSRLVLVHHLTTMKFDHNIVSFDIDSILNMNNMNSDINYNCLSSVIMKCEEIAYIIFTSGSTGTPKAVQVRHKNLTEFMCSLIYGDVVNEKDTIVQVARCSFDVHVQDIMGSFMIGGCLIMLHPGGIMDFDYLGSVFKEKNITCITTVPTIIHNFFTFLQQRNRHNVAQYLRSVCSGGEPCSTQLINLMSNTVTHTCRLWNMYGPAETTVDCTFHVFDNIMNTGSFPIGRPLSKYQNLILDQFSQSVFNNQEGDLFVGGVGVFAGYLGRDDLTAKALVEIDGQLFYRTGDLVTMDNNGLLYYQGRKDHQIKLHGQRIELSEIERCLLRTSISACVVIKWNDDHLVAYVQSSHINEEELRQHCQSHLPPHMIPSFFIILDKLPLNANGKIDRKLLPSPHFSPRHLTNNIELLLPTNDIEVSIHHIWCEILKQNQISINTNIFTIGGHSLLIMQLFHQYKIEFHLEQKLNSFSISDLFQHPTIIDHAQLIQQSINAIHTLDDYPWSSLHLTQARASFAQERIYLDEQIRFSSNKRTMNNMYVIPLLYRISSRRDHVSSTRLYHAFQSVITKHNILRTALYINDTNGHIIQQCLDANTILNDDMKSYGVTIVNLHNDDRRHMNEIIAKVLNQPELFDLSTGCVIRFHILRHCSYSQDNILYENDDLLTENDYILISIHHAMFDGASTSIFVRDLSLAYQFDNYLSVNGNSLNYIDYSVHEHIMDMSLSCEFWHSQLEGYDIECSLSLPIDRQRSSTNQQRSGLASIAETNFDNELCTSFLNYASSHHLTLFQLGLCIFYVFLFKLTHGEADLCIGSINANRYRSELVNMIGM</sequence>
<dbReference type="Pfam" id="PF00501">
    <property type="entry name" value="AMP-binding"/>
    <property type="match status" value="1"/>
</dbReference>
<dbReference type="InterPro" id="IPR001242">
    <property type="entry name" value="Condensation_dom"/>
</dbReference>
<dbReference type="Pfam" id="PF00550">
    <property type="entry name" value="PP-binding"/>
    <property type="match status" value="1"/>
</dbReference>
<dbReference type="Pfam" id="PF13193">
    <property type="entry name" value="AMP-binding_C"/>
    <property type="match status" value="1"/>
</dbReference>
<dbReference type="InterPro" id="IPR020845">
    <property type="entry name" value="AMP-binding_CS"/>
</dbReference>
<dbReference type="GO" id="GO:0005829">
    <property type="term" value="C:cytosol"/>
    <property type="evidence" value="ECO:0007669"/>
    <property type="project" value="TreeGrafter"/>
</dbReference>
<keyword evidence="6" id="KW-1185">Reference proteome</keyword>
<dbReference type="PANTHER" id="PTHR45527">
    <property type="entry name" value="NONRIBOSOMAL PEPTIDE SYNTHETASE"/>
    <property type="match status" value="1"/>
</dbReference>
<dbReference type="InterPro" id="IPR042099">
    <property type="entry name" value="ANL_N_sf"/>
</dbReference>
<evidence type="ECO:0000259" key="3">
    <source>
        <dbReference type="PROSITE" id="PS50075"/>
    </source>
</evidence>
<feature type="non-terminal residue" evidence="5">
    <location>
        <position position="1600"/>
    </location>
</feature>
<proteinExistence type="predicted"/>
<protein>
    <recommendedName>
        <fullName evidence="3">Carrier domain-containing protein</fullName>
    </recommendedName>
</protein>
<dbReference type="InterPro" id="IPR010071">
    <property type="entry name" value="AA_adenyl_dom"/>
</dbReference>
<dbReference type="PROSITE" id="PS00455">
    <property type="entry name" value="AMP_BINDING"/>
    <property type="match status" value="1"/>
</dbReference>
<dbReference type="GO" id="GO:0047527">
    <property type="term" value="F:2,3-dihydroxybenzoate-serine ligase activity"/>
    <property type="evidence" value="ECO:0007669"/>
    <property type="project" value="TreeGrafter"/>
</dbReference>
<evidence type="ECO:0000313" key="5">
    <source>
        <dbReference type="EMBL" id="CAF1651767.1"/>
    </source>
</evidence>
<dbReference type="GO" id="GO:0009366">
    <property type="term" value="C:enterobactin synthetase complex"/>
    <property type="evidence" value="ECO:0007669"/>
    <property type="project" value="TreeGrafter"/>
</dbReference>
<dbReference type="NCBIfam" id="TIGR01733">
    <property type="entry name" value="AA-adenyl-dom"/>
    <property type="match status" value="1"/>
</dbReference>
<name>A0A816ENS0_9BILA</name>
<keyword evidence="1" id="KW-0596">Phosphopantetheine</keyword>
<evidence type="ECO:0000256" key="2">
    <source>
        <dbReference type="ARBA" id="ARBA00022553"/>
    </source>
</evidence>
<dbReference type="Proteomes" id="UP000663832">
    <property type="component" value="Unassembled WGS sequence"/>
</dbReference>
<dbReference type="InterPro" id="IPR000873">
    <property type="entry name" value="AMP-dep_synth/lig_dom"/>
</dbReference>
<feature type="domain" description="Carrier" evidence="3">
    <location>
        <begin position="1183"/>
        <end position="1263"/>
    </location>
</feature>
<dbReference type="SUPFAM" id="SSF47336">
    <property type="entry name" value="ACP-like"/>
    <property type="match status" value="1"/>
</dbReference>
<dbReference type="Pfam" id="PF00668">
    <property type="entry name" value="Condensation"/>
    <property type="match status" value="3"/>
</dbReference>
<dbReference type="InterPro" id="IPR023213">
    <property type="entry name" value="CAT-like_dom_sf"/>
</dbReference>
<organism evidence="5 6">
    <name type="scientific">Adineta steineri</name>
    <dbReference type="NCBI Taxonomy" id="433720"/>
    <lineage>
        <taxon>Eukaryota</taxon>
        <taxon>Metazoa</taxon>
        <taxon>Spiralia</taxon>
        <taxon>Gnathifera</taxon>
        <taxon>Rotifera</taxon>
        <taxon>Eurotatoria</taxon>
        <taxon>Bdelloidea</taxon>
        <taxon>Adinetida</taxon>
        <taxon>Adinetidae</taxon>
        <taxon>Adineta</taxon>
    </lineage>
</organism>
<dbReference type="EMBL" id="CAJNOM010004023">
    <property type="protein sequence ID" value="CAF1651767.1"/>
    <property type="molecule type" value="Genomic_DNA"/>
</dbReference>
<evidence type="ECO:0000256" key="1">
    <source>
        <dbReference type="ARBA" id="ARBA00022450"/>
    </source>
</evidence>
<dbReference type="PANTHER" id="PTHR45527:SF1">
    <property type="entry name" value="FATTY ACID SYNTHASE"/>
    <property type="match status" value="1"/>
</dbReference>
<dbReference type="OrthoDB" id="329835at2759"/>
<dbReference type="GO" id="GO:0009239">
    <property type="term" value="P:enterobactin biosynthetic process"/>
    <property type="evidence" value="ECO:0007669"/>
    <property type="project" value="TreeGrafter"/>
</dbReference>
<dbReference type="Gene3D" id="3.30.559.10">
    <property type="entry name" value="Chloramphenicol acetyltransferase-like domain"/>
    <property type="match status" value="2"/>
</dbReference>
<evidence type="ECO:0000313" key="6">
    <source>
        <dbReference type="Proteomes" id="UP000663832"/>
    </source>
</evidence>
<dbReference type="InterPro" id="IPR025110">
    <property type="entry name" value="AMP-bd_C"/>
</dbReference>
<dbReference type="InterPro" id="IPR036736">
    <property type="entry name" value="ACP-like_sf"/>
</dbReference>
<dbReference type="Gene3D" id="3.40.50.12780">
    <property type="entry name" value="N-terminal domain of ligase-like"/>
    <property type="match status" value="1"/>
</dbReference>
<dbReference type="CDD" id="cd05930">
    <property type="entry name" value="A_NRPS"/>
    <property type="match status" value="1"/>
</dbReference>
<dbReference type="Gene3D" id="1.10.1200.10">
    <property type="entry name" value="ACP-like"/>
    <property type="match status" value="1"/>
</dbReference>
<dbReference type="SUPFAM" id="SSF52777">
    <property type="entry name" value="CoA-dependent acyltransferases"/>
    <property type="match status" value="5"/>
</dbReference>
<dbReference type="Gene3D" id="3.30.300.30">
    <property type="match status" value="1"/>
</dbReference>
<dbReference type="InterPro" id="IPR009081">
    <property type="entry name" value="PP-bd_ACP"/>
</dbReference>
<dbReference type="InterPro" id="IPR045851">
    <property type="entry name" value="AMP-bd_C_sf"/>
</dbReference>
<dbReference type="Gene3D" id="3.30.559.30">
    <property type="entry name" value="Nonribosomal peptide synthetase, condensation domain"/>
    <property type="match status" value="3"/>
</dbReference>
<keyword evidence="2" id="KW-0597">Phosphoprotein</keyword>
<reference evidence="5" key="1">
    <citation type="submission" date="2021-02" db="EMBL/GenBank/DDBJ databases">
        <authorList>
            <person name="Nowell W R."/>
        </authorList>
    </citation>
    <scope>NUCLEOTIDE SEQUENCE</scope>
</reference>
<dbReference type="PROSITE" id="PS50075">
    <property type="entry name" value="CARRIER"/>
    <property type="match status" value="1"/>
</dbReference>
<dbReference type="EMBL" id="CAJNOI010003661">
    <property type="protein sequence ID" value="CAF1525780.1"/>
    <property type="molecule type" value="Genomic_DNA"/>
</dbReference>
<dbReference type="Proteomes" id="UP000663877">
    <property type="component" value="Unassembled WGS sequence"/>
</dbReference>
<dbReference type="GO" id="GO:0031177">
    <property type="term" value="F:phosphopantetheine binding"/>
    <property type="evidence" value="ECO:0007669"/>
    <property type="project" value="TreeGrafter"/>
</dbReference>
<dbReference type="SUPFAM" id="SSF56801">
    <property type="entry name" value="Acetyl-CoA synthetase-like"/>
    <property type="match status" value="1"/>
</dbReference>